<feature type="region of interest" description="Disordered" evidence="1">
    <location>
        <begin position="51"/>
        <end position="70"/>
    </location>
</feature>
<keyword evidence="3" id="KW-1185">Reference proteome</keyword>
<accession>A0ABN1CER8</accession>
<protein>
    <submittedName>
        <fullName evidence="2">Uncharacterized protein</fullName>
    </submittedName>
</protein>
<dbReference type="EMBL" id="BAAABZ010000013">
    <property type="protein sequence ID" value="GAA0517534.1"/>
    <property type="molecule type" value="Genomic_DNA"/>
</dbReference>
<proteinExistence type="predicted"/>
<evidence type="ECO:0000313" key="3">
    <source>
        <dbReference type="Proteomes" id="UP001501576"/>
    </source>
</evidence>
<evidence type="ECO:0000256" key="1">
    <source>
        <dbReference type="SAM" id="MobiDB-lite"/>
    </source>
</evidence>
<organism evidence="2 3">
    <name type="scientific">Streptomyces mordarskii</name>
    <dbReference type="NCBI Taxonomy" id="1226758"/>
    <lineage>
        <taxon>Bacteria</taxon>
        <taxon>Bacillati</taxon>
        <taxon>Actinomycetota</taxon>
        <taxon>Actinomycetes</taxon>
        <taxon>Kitasatosporales</taxon>
        <taxon>Streptomycetaceae</taxon>
        <taxon>Streptomyces</taxon>
    </lineage>
</organism>
<reference evidence="2 3" key="1">
    <citation type="journal article" date="2019" name="Int. J. Syst. Evol. Microbiol.">
        <title>The Global Catalogue of Microorganisms (GCM) 10K type strain sequencing project: providing services to taxonomists for standard genome sequencing and annotation.</title>
        <authorList>
            <consortium name="The Broad Institute Genomics Platform"/>
            <consortium name="The Broad Institute Genome Sequencing Center for Infectious Disease"/>
            <person name="Wu L."/>
            <person name="Ma J."/>
        </authorList>
    </citation>
    <scope>NUCLEOTIDE SEQUENCE [LARGE SCALE GENOMIC DNA]</scope>
    <source>
        <strain evidence="2 3">JCM 5052</strain>
    </source>
</reference>
<name>A0ABN1CER8_9ACTN</name>
<dbReference type="Proteomes" id="UP001501576">
    <property type="component" value="Unassembled WGS sequence"/>
</dbReference>
<evidence type="ECO:0000313" key="2">
    <source>
        <dbReference type="EMBL" id="GAA0517534.1"/>
    </source>
</evidence>
<comment type="caution">
    <text evidence="2">The sequence shown here is derived from an EMBL/GenBank/DDBJ whole genome shotgun (WGS) entry which is preliminary data.</text>
</comment>
<feature type="region of interest" description="Disordered" evidence="1">
    <location>
        <begin position="22"/>
        <end position="44"/>
    </location>
</feature>
<gene>
    <name evidence="2" type="ORF">GCM10010390_19700</name>
</gene>
<sequence length="70" mass="7545">MTVVRASREALRRSVDERMAGLLREGEGRADQAAPVRGTGHLSAAVPTYGSARAPEYRRTAYRSTGIPST</sequence>